<comment type="similarity">
    <text evidence="2">Belongs to the SYG1 (TC 2.A.94) family.</text>
</comment>
<comment type="subcellular location">
    <subcellularLocation>
        <location evidence="1">Membrane</location>
        <topology evidence="1">Multi-pass membrane protein</topology>
    </subcellularLocation>
</comment>
<evidence type="ECO:0000256" key="3">
    <source>
        <dbReference type="ARBA" id="ARBA00022692"/>
    </source>
</evidence>
<accession>A0A8J4V1X0</accession>
<gene>
    <name evidence="10" type="ORF">CYY_002804</name>
</gene>
<feature type="domain" description="EXS" evidence="8">
    <location>
        <begin position="483"/>
        <end position="683"/>
    </location>
</feature>
<name>A0A8J4V1X0_9MYCE</name>
<evidence type="ECO:0008006" key="12">
    <source>
        <dbReference type="Google" id="ProtNLM"/>
    </source>
</evidence>
<sequence length="736" mass="86365">MKFGKKLRYECVSEWKNKYIAYGKLKKYLRFLFQSQFRSREERELMHLKLNGTLNPNDGDPQEQLPEQHLQSDSVGDYDEKTPLMDRVDINNNNNNNSHGSFQSINGSNGSSSNDNNNNNNFTPIQREKMFMAKIDEELKKINDFFSTTEKDLILHYNKLTEHCSIILKDNNPSPKVLKTLQRGFLELYKGLTMVENYVTLNFTGFFKIFKKYDRLAGTCLKEDQKERIESQLFYQSKVWRNMKEDIELLYCKIFKIDKIELAKKKLSPVGESTTVTYHMLKLGFAIGISFAILIFIIILFTSPTVGQPDWSRFVSTIPIFRGVALPILAAWFWGFNVYIWDRARVNYILIFGLDPRTSVCHRRIWKTASFLTAIWLTTFLLFCGTIMGNFRIGNIPAQVYPLALVVFFLIVVFFPFRFFHRKSRMLLFVTLGNVLMTPFGSTKFRALYLGDVLTSMVKTIFDWEYTACYFITGDWERNDGQRCNKVNSIALPIISGLPLLWRFMQCIIRYRETGNKIHIGNASKYAVGFSVVLFSALNGNYQNYEAWTPARILWCICFILATIYMYCWDVVVDWGFMWLGTPRPLLRHSLMYKKHLWSYYYILFSNLILRFAWTLTITPIEINIGINNELFVTIFATIELFRRFSWSIFRVENEHICNSIQFHAFDFSDAPWNSEIPKVPQPNTILPISNTHFKEPHNSISTFQDDEFSIWKKSSKQYYSISIIEKIKNKFNKKK</sequence>
<dbReference type="Proteomes" id="UP000695562">
    <property type="component" value="Unassembled WGS sequence"/>
</dbReference>
<evidence type="ECO:0000256" key="5">
    <source>
        <dbReference type="ARBA" id="ARBA00023136"/>
    </source>
</evidence>
<dbReference type="GO" id="GO:0016020">
    <property type="term" value="C:membrane"/>
    <property type="evidence" value="ECO:0007669"/>
    <property type="project" value="UniProtKB-SubCell"/>
</dbReference>
<reference evidence="10" key="1">
    <citation type="submission" date="2020-01" db="EMBL/GenBank/DDBJ databases">
        <title>Development of genomics and gene disruption for Polysphondylium violaceum indicates a role for the polyketide synthase stlB in stalk morphogenesis.</title>
        <authorList>
            <person name="Narita B."/>
            <person name="Kawabe Y."/>
            <person name="Kin K."/>
            <person name="Saito T."/>
            <person name="Gibbs R."/>
            <person name="Kuspa A."/>
            <person name="Muzny D."/>
            <person name="Queller D."/>
            <person name="Richards S."/>
            <person name="Strassman J."/>
            <person name="Sucgang R."/>
            <person name="Worley K."/>
            <person name="Schaap P."/>
        </authorList>
    </citation>
    <scope>NUCLEOTIDE SEQUENCE</scope>
    <source>
        <strain evidence="10">QSvi11</strain>
    </source>
</reference>
<dbReference type="PROSITE" id="PS51380">
    <property type="entry name" value="EXS"/>
    <property type="match status" value="1"/>
</dbReference>
<evidence type="ECO:0000313" key="10">
    <source>
        <dbReference type="EMBL" id="KAF2075868.1"/>
    </source>
</evidence>
<keyword evidence="3 7" id="KW-0812">Transmembrane</keyword>
<keyword evidence="5 7" id="KW-0472">Membrane</keyword>
<comment type="caution">
    <text evidence="10">The sequence shown here is derived from an EMBL/GenBank/DDBJ whole genome shotgun (WGS) entry which is preliminary data.</text>
</comment>
<feature type="transmembrane region" description="Helical" evidence="7">
    <location>
        <begin position="490"/>
        <end position="511"/>
    </location>
</feature>
<protein>
    <recommendedName>
        <fullName evidence="12">SPX domain-containing protein</fullName>
    </recommendedName>
</protein>
<feature type="transmembrane region" description="Helical" evidence="7">
    <location>
        <begin position="400"/>
        <end position="420"/>
    </location>
</feature>
<feature type="domain" description="SPX" evidence="9">
    <location>
        <begin position="1"/>
        <end position="227"/>
    </location>
</feature>
<evidence type="ECO:0000256" key="4">
    <source>
        <dbReference type="ARBA" id="ARBA00022989"/>
    </source>
</evidence>
<feature type="region of interest" description="Disordered" evidence="6">
    <location>
        <begin position="51"/>
        <end position="123"/>
    </location>
</feature>
<keyword evidence="4 7" id="KW-1133">Transmembrane helix</keyword>
<organism evidence="10 11">
    <name type="scientific">Polysphondylium violaceum</name>
    <dbReference type="NCBI Taxonomy" id="133409"/>
    <lineage>
        <taxon>Eukaryota</taxon>
        <taxon>Amoebozoa</taxon>
        <taxon>Evosea</taxon>
        <taxon>Eumycetozoa</taxon>
        <taxon>Dictyostelia</taxon>
        <taxon>Dictyosteliales</taxon>
        <taxon>Dictyosteliaceae</taxon>
        <taxon>Polysphondylium</taxon>
    </lineage>
</organism>
<dbReference type="EMBL" id="AJWJ01000082">
    <property type="protein sequence ID" value="KAF2075868.1"/>
    <property type="molecule type" value="Genomic_DNA"/>
</dbReference>
<feature type="transmembrane region" description="Helical" evidence="7">
    <location>
        <begin position="369"/>
        <end position="388"/>
    </location>
</feature>
<feature type="compositionally biased region" description="Basic and acidic residues" evidence="6">
    <location>
        <begin position="78"/>
        <end position="89"/>
    </location>
</feature>
<evidence type="ECO:0000256" key="1">
    <source>
        <dbReference type="ARBA" id="ARBA00004141"/>
    </source>
</evidence>
<feature type="transmembrane region" description="Helical" evidence="7">
    <location>
        <begin position="552"/>
        <end position="577"/>
    </location>
</feature>
<dbReference type="PANTHER" id="PTHR10783:SF46">
    <property type="entry name" value="PROTEIN ERD1 HOMOLOG 2"/>
    <property type="match status" value="1"/>
</dbReference>
<dbReference type="CDD" id="cd14447">
    <property type="entry name" value="SPX"/>
    <property type="match status" value="1"/>
</dbReference>
<feature type="transmembrane region" description="Helical" evidence="7">
    <location>
        <begin position="321"/>
        <end position="341"/>
    </location>
</feature>
<evidence type="ECO:0000256" key="6">
    <source>
        <dbReference type="SAM" id="MobiDB-lite"/>
    </source>
</evidence>
<dbReference type="GO" id="GO:0005737">
    <property type="term" value="C:cytoplasm"/>
    <property type="evidence" value="ECO:0007669"/>
    <property type="project" value="TreeGrafter"/>
</dbReference>
<feature type="transmembrane region" description="Helical" evidence="7">
    <location>
        <begin position="598"/>
        <end position="617"/>
    </location>
</feature>
<evidence type="ECO:0000259" key="8">
    <source>
        <dbReference type="PROSITE" id="PS51380"/>
    </source>
</evidence>
<dbReference type="Pfam" id="PF03124">
    <property type="entry name" value="EXS"/>
    <property type="match status" value="1"/>
</dbReference>
<evidence type="ECO:0000313" key="11">
    <source>
        <dbReference type="Proteomes" id="UP000695562"/>
    </source>
</evidence>
<dbReference type="PANTHER" id="PTHR10783">
    <property type="entry name" value="XENOTROPIC AND POLYTROPIC RETROVIRUS RECEPTOR 1-RELATED"/>
    <property type="match status" value="1"/>
</dbReference>
<evidence type="ECO:0000256" key="2">
    <source>
        <dbReference type="ARBA" id="ARBA00009665"/>
    </source>
</evidence>
<evidence type="ECO:0000259" key="9">
    <source>
        <dbReference type="PROSITE" id="PS51382"/>
    </source>
</evidence>
<feature type="compositionally biased region" description="Low complexity" evidence="6">
    <location>
        <begin position="106"/>
        <end position="121"/>
    </location>
</feature>
<keyword evidence="11" id="KW-1185">Reference proteome</keyword>
<dbReference type="PROSITE" id="PS51382">
    <property type="entry name" value="SPX"/>
    <property type="match status" value="1"/>
</dbReference>
<evidence type="ECO:0000256" key="7">
    <source>
        <dbReference type="SAM" id="Phobius"/>
    </source>
</evidence>
<dbReference type="InterPro" id="IPR004331">
    <property type="entry name" value="SPX_dom"/>
</dbReference>
<dbReference type="Pfam" id="PF03105">
    <property type="entry name" value="SPX"/>
    <property type="match status" value="2"/>
</dbReference>
<dbReference type="OrthoDB" id="9970435at2759"/>
<dbReference type="AlphaFoldDB" id="A0A8J4V1X0"/>
<feature type="transmembrane region" description="Helical" evidence="7">
    <location>
        <begin position="427"/>
        <end position="449"/>
    </location>
</feature>
<dbReference type="InterPro" id="IPR004342">
    <property type="entry name" value="EXS_C"/>
</dbReference>
<proteinExistence type="inferred from homology"/>
<feature type="transmembrane region" description="Helical" evidence="7">
    <location>
        <begin position="283"/>
        <end position="301"/>
    </location>
</feature>